<keyword evidence="2" id="KW-1185">Reference proteome</keyword>
<dbReference type="EMBL" id="JBHFFA010000006">
    <property type="protein sequence ID" value="KAL2622802.1"/>
    <property type="molecule type" value="Genomic_DNA"/>
</dbReference>
<comment type="caution">
    <text evidence="1">The sequence shown here is derived from an EMBL/GenBank/DDBJ whole genome shotgun (WGS) entry which is preliminary data.</text>
</comment>
<name>A0ABD1YB73_9MARC</name>
<sequence length="122" mass="13378">MVSSYHCSVGVDVLCRITLPCYSNHAEVKVQPAGISRQSANPILATYKQVARRGGRNMVSGGMRAFMNHGHGSSLPRTPSSCDRRTTQFEAAVRLPDVYTWPLLSAYRRRTSTSGRAPIVPT</sequence>
<reference evidence="1 2" key="1">
    <citation type="submission" date="2024-09" db="EMBL/GenBank/DDBJ databases">
        <title>Chromosome-scale assembly of Riccia fluitans.</title>
        <authorList>
            <person name="Paukszto L."/>
            <person name="Sawicki J."/>
            <person name="Karawczyk K."/>
            <person name="Piernik-Szablinska J."/>
            <person name="Szczecinska M."/>
            <person name="Mazdziarz M."/>
        </authorList>
    </citation>
    <scope>NUCLEOTIDE SEQUENCE [LARGE SCALE GENOMIC DNA]</scope>
    <source>
        <strain evidence="1">Rf_01</strain>
        <tissue evidence="1">Aerial parts of the thallus</tissue>
    </source>
</reference>
<protein>
    <submittedName>
        <fullName evidence="1">Uncharacterized protein</fullName>
    </submittedName>
</protein>
<gene>
    <name evidence="1" type="ORF">R1flu_003007</name>
</gene>
<dbReference type="AlphaFoldDB" id="A0ABD1YB73"/>
<proteinExistence type="predicted"/>
<dbReference type="Proteomes" id="UP001605036">
    <property type="component" value="Unassembled WGS sequence"/>
</dbReference>
<evidence type="ECO:0000313" key="2">
    <source>
        <dbReference type="Proteomes" id="UP001605036"/>
    </source>
</evidence>
<accession>A0ABD1YB73</accession>
<organism evidence="1 2">
    <name type="scientific">Riccia fluitans</name>
    <dbReference type="NCBI Taxonomy" id="41844"/>
    <lineage>
        <taxon>Eukaryota</taxon>
        <taxon>Viridiplantae</taxon>
        <taxon>Streptophyta</taxon>
        <taxon>Embryophyta</taxon>
        <taxon>Marchantiophyta</taxon>
        <taxon>Marchantiopsida</taxon>
        <taxon>Marchantiidae</taxon>
        <taxon>Marchantiales</taxon>
        <taxon>Ricciaceae</taxon>
        <taxon>Riccia</taxon>
    </lineage>
</organism>
<evidence type="ECO:0000313" key="1">
    <source>
        <dbReference type="EMBL" id="KAL2622802.1"/>
    </source>
</evidence>